<dbReference type="Proteomes" id="UP000574390">
    <property type="component" value="Unassembled WGS sequence"/>
</dbReference>
<protein>
    <submittedName>
        <fullName evidence="1">U3 snoRNP protein</fullName>
    </submittedName>
</protein>
<feature type="non-terminal residue" evidence="1">
    <location>
        <position position="1"/>
    </location>
</feature>
<comment type="caution">
    <text evidence="1">The sequence shown here is derived from an EMBL/GenBank/DDBJ whole genome shotgun (WGS) entry which is preliminary data.</text>
</comment>
<accession>A0A7J6U1E4</accession>
<gene>
    <name evidence="1" type="primary">UTP20_6</name>
    <name evidence="1" type="ORF">FOZ62_019053</name>
</gene>
<proteinExistence type="predicted"/>
<sequence>LVRGLIIPWSRKLLDHPAEVVVNSGIRIIAAYCTNMAPFAVAQGWDEAHDRSSTSEDDSGNATWAQLLHVELIPLAEQGTLDDLYHLQKSRQHRALVRILALEDDLSKSTIAHLLLPLGRYHIRNSPDDHNLVDVSTGIIKLAAKDLSWTRVINLFRWLGGQLKPGGVSRKGLKNRGIGRRGLSPEQVEKALLKGVSAA</sequence>
<organism evidence="1 2">
    <name type="scientific">Perkinsus olseni</name>
    <name type="common">Perkinsus atlanticus</name>
    <dbReference type="NCBI Taxonomy" id="32597"/>
    <lineage>
        <taxon>Eukaryota</taxon>
        <taxon>Sar</taxon>
        <taxon>Alveolata</taxon>
        <taxon>Perkinsozoa</taxon>
        <taxon>Perkinsea</taxon>
        <taxon>Perkinsida</taxon>
        <taxon>Perkinsidae</taxon>
        <taxon>Perkinsus</taxon>
    </lineage>
</organism>
<dbReference type="AlphaFoldDB" id="A0A7J6U1E4"/>
<name>A0A7J6U1E4_PEROL</name>
<feature type="non-terminal residue" evidence="1">
    <location>
        <position position="199"/>
    </location>
</feature>
<evidence type="ECO:0000313" key="2">
    <source>
        <dbReference type="Proteomes" id="UP000574390"/>
    </source>
</evidence>
<reference evidence="1 2" key="1">
    <citation type="submission" date="2020-04" db="EMBL/GenBank/DDBJ databases">
        <title>Perkinsus olseni comparative genomics.</title>
        <authorList>
            <person name="Bogema D.R."/>
        </authorList>
    </citation>
    <scope>NUCLEOTIDE SEQUENCE [LARGE SCALE GENOMIC DNA]</scope>
    <source>
        <strain evidence="1">ATCC PRA-205</strain>
    </source>
</reference>
<evidence type="ECO:0000313" key="1">
    <source>
        <dbReference type="EMBL" id="KAF4751273.1"/>
    </source>
</evidence>
<dbReference type="EMBL" id="JABANM010003199">
    <property type="protein sequence ID" value="KAF4751273.1"/>
    <property type="molecule type" value="Genomic_DNA"/>
</dbReference>